<gene>
    <name evidence="6" type="ORF">TWF696_001769</name>
</gene>
<sequence length="370" mass="41155">MVSELGLQVENAAATNETSEITGDVPIEGDAAQTDTPSVGATGTSEPFEDSRLVVNNDGDLIVGDRFWSVFCDEVERIFESVRGPVPTEWEANLHANSNAQSNEPSHISYYRFLLRQADAAGKYDLLHPTPPQLLFLWQTFVDEIDPFIKVLHVPSMTRLIRELRGHYSSVGPGTEALVFATSFAAISILDEAEVKSNFNTSKDELVVRYRLGTEQSFERAGLLTTSDPTTVQALTLYINTLLSSGEKDSAWALIGALIRVAVRLHLHEDGSHFPELTAFEAEMRRRLWWQICLLDSRAGAAKVSKFLITENMFDTKLPSNVDDADIDPKAPDIPESRERRTDMTVSLISPAFTDTGDIRAMRERKEANH</sequence>
<organism evidence="6 7">
    <name type="scientific">Orbilia brochopaga</name>
    <dbReference type="NCBI Taxonomy" id="3140254"/>
    <lineage>
        <taxon>Eukaryota</taxon>
        <taxon>Fungi</taxon>
        <taxon>Dikarya</taxon>
        <taxon>Ascomycota</taxon>
        <taxon>Pezizomycotina</taxon>
        <taxon>Orbiliomycetes</taxon>
        <taxon>Orbiliales</taxon>
        <taxon>Orbiliaceae</taxon>
        <taxon>Orbilia</taxon>
    </lineage>
</organism>
<evidence type="ECO:0000313" key="7">
    <source>
        <dbReference type="Proteomes" id="UP001375240"/>
    </source>
</evidence>
<dbReference type="GO" id="GO:0006351">
    <property type="term" value="P:DNA-templated transcription"/>
    <property type="evidence" value="ECO:0007669"/>
    <property type="project" value="InterPro"/>
</dbReference>
<dbReference type="GO" id="GO:0005634">
    <property type="term" value="C:nucleus"/>
    <property type="evidence" value="ECO:0007669"/>
    <property type="project" value="UniProtKB-SubCell"/>
</dbReference>
<evidence type="ECO:0000256" key="3">
    <source>
        <dbReference type="ARBA" id="ARBA00023242"/>
    </source>
</evidence>
<evidence type="ECO:0000259" key="5">
    <source>
        <dbReference type="SMART" id="SM00906"/>
    </source>
</evidence>
<dbReference type="CDD" id="cd12148">
    <property type="entry name" value="fungal_TF_MHR"/>
    <property type="match status" value="1"/>
</dbReference>
<evidence type="ECO:0000256" key="4">
    <source>
        <dbReference type="SAM" id="MobiDB-lite"/>
    </source>
</evidence>
<name>A0AAV9U843_9PEZI</name>
<accession>A0AAV9U843</accession>
<dbReference type="InterPro" id="IPR050613">
    <property type="entry name" value="Sec_Metabolite_Reg"/>
</dbReference>
<dbReference type="SMART" id="SM00906">
    <property type="entry name" value="Fungal_trans"/>
    <property type="match status" value="1"/>
</dbReference>
<dbReference type="GO" id="GO:0003677">
    <property type="term" value="F:DNA binding"/>
    <property type="evidence" value="ECO:0007669"/>
    <property type="project" value="InterPro"/>
</dbReference>
<dbReference type="Pfam" id="PF04082">
    <property type="entry name" value="Fungal_trans"/>
    <property type="match status" value="1"/>
</dbReference>
<comment type="caution">
    <text evidence="6">The sequence shown here is derived from an EMBL/GenBank/DDBJ whole genome shotgun (WGS) entry which is preliminary data.</text>
</comment>
<dbReference type="AlphaFoldDB" id="A0AAV9U843"/>
<dbReference type="PANTHER" id="PTHR31001:SF50">
    <property type="entry name" value="ZN(II)2CYS6 TRANSCRIPTION FACTOR (EUROFUNG)"/>
    <property type="match status" value="1"/>
</dbReference>
<proteinExistence type="predicted"/>
<comment type="subcellular location">
    <subcellularLocation>
        <location evidence="1">Nucleus</location>
    </subcellularLocation>
</comment>
<dbReference type="Proteomes" id="UP001375240">
    <property type="component" value="Unassembled WGS sequence"/>
</dbReference>
<dbReference type="PANTHER" id="PTHR31001">
    <property type="entry name" value="UNCHARACTERIZED TRANSCRIPTIONAL REGULATORY PROTEIN"/>
    <property type="match status" value="1"/>
</dbReference>
<keyword evidence="7" id="KW-1185">Reference proteome</keyword>
<feature type="region of interest" description="Disordered" evidence="4">
    <location>
        <begin position="1"/>
        <end position="47"/>
    </location>
</feature>
<feature type="domain" description="Xylanolytic transcriptional activator regulatory" evidence="5">
    <location>
        <begin position="251"/>
        <end position="325"/>
    </location>
</feature>
<evidence type="ECO:0000256" key="2">
    <source>
        <dbReference type="ARBA" id="ARBA00022723"/>
    </source>
</evidence>
<dbReference type="InterPro" id="IPR007219">
    <property type="entry name" value="XnlR_reg_dom"/>
</dbReference>
<dbReference type="GO" id="GO:0008270">
    <property type="term" value="F:zinc ion binding"/>
    <property type="evidence" value="ECO:0007669"/>
    <property type="project" value="InterPro"/>
</dbReference>
<evidence type="ECO:0000313" key="6">
    <source>
        <dbReference type="EMBL" id="KAK6336206.1"/>
    </source>
</evidence>
<dbReference type="EMBL" id="JAVHNQ010000011">
    <property type="protein sequence ID" value="KAK6336206.1"/>
    <property type="molecule type" value="Genomic_DNA"/>
</dbReference>
<evidence type="ECO:0000256" key="1">
    <source>
        <dbReference type="ARBA" id="ARBA00004123"/>
    </source>
</evidence>
<keyword evidence="3" id="KW-0539">Nucleus</keyword>
<keyword evidence="2" id="KW-0479">Metal-binding</keyword>
<protein>
    <recommendedName>
        <fullName evidence="5">Xylanolytic transcriptional activator regulatory domain-containing protein</fullName>
    </recommendedName>
</protein>
<feature type="compositionally biased region" description="Polar residues" evidence="4">
    <location>
        <begin position="33"/>
        <end position="45"/>
    </location>
</feature>
<reference evidence="6 7" key="1">
    <citation type="submission" date="2019-10" db="EMBL/GenBank/DDBJ databases">
        <authorList>
            <person name="Palmer J.M."/>
        </authorList>
    </citation>
    <scope>NUCLEOTIDE SEQUENCE [LARGE SCALE GENOMIC DNA]</scope>
    <source>
        <strain evidence="6 7">TWF696</strain>
    </source>
</reference>